<dbReference type="InterPro" id="IPR016192">
    <property type="entry name" value="APOBEC/CMP_deaminase_Zn-bd"/>
</dbReference>
<dbReference type="KEGG" id="sll:SLITO_v1c00050"/>
<dbReference type="Pfam" id="PF14437">
    <property type="entry name" value="MafB19-deam"/>
    <property type="match status" value="1"/>
</dbReference>
<dbReference type="PATRIC" id="fig|216942.3.peg.5"/>
<protein>
    <submittedName>
        <fullName evidence="4">tRNA-specific adenosine deaminase</fullName>
    </submittedName>
</protein>
<evidence type="ECO:0000256" key="1">
    <source>
        <dbReference type="ARBA" id="ARBA00022723"/>
    </source>
</evidence>
<dbReference type="STRING" id="216942.SLITO_v1c00050"/>
<evidence type="ECO:0000259" key="3">
    <source>
        <dbReference type="PROSITE" id="PS51747"/>
    </source>
</evidence>
<keyword evidence="2" id="KW-0862">Zinc</keyword>
<dbReference type="GO" id="GO:0002100">
    <property type="term" value="P:tRNA wobble adenosine to inosine editing"/>
    <property type="evidence" value="ECO:0007669"/>
    <property type="project" value="InterPro"/>
</dbReference>
<dbReference type="PANTHER" id="PTHR11079">
    <property type="entry name" value="CYTOSINE DEAMINASE FAMILY MEMBER"/>
    <property type="match status" value="1"/>
</dbReference>
<accession>A0A0K1W0G5</accession>
<evidence type="ECO:0000313" key="4">
    <source>
        <dbReference type="EMBL" id="AKX33673.1"/>
    </source>
</evidence>
<organism evidence="4 5">
    <name type="scientific">Spiroplasma litorale</name>
    <dbReference type="NCBI Taxonomy" id="216942"/>
    <lineage>
        <taxon>Bacteria</taxon>
        <taxon>Bacillati</taxon>
        <taxon>Mycoplasmatota</taxon>
        <taxon>Mollicutes</taxon>
        <taxon>Entomoplasmatales</taxon>
        <taxon>Spiroplasmataceae</taxon>
        <taxon>Spiroplasma</taxon>
    </lineage>
</organism>
<dbReference type="SUPFAM" id="SSF53927">
    <property type="entry name" value="Cytidine deaminase-like"/>
    <property type="match status" value="1"/>
</dbReference>
<dbReference type="GO" id="GO:0008270">
    <property type="term" value="F:zinc ion binding"/>
    <property type="evidence" value="ECO:0007669"/>
    <property type="project" value="InterPro"/>
</dbReference>
<dbReference type="CDD" id="cd01285">
    <property type="entry name" value="nucleoside_deaminase"/>
    <property type="match status" value="1"/>
</dbReference>
<gene>
    <name evidence="4" type="primary">tadA</name>
    <name evidence="4" type="ORF">SLITO_v1c00050</name>
</gene>
<proteinExistence type="predicted"/>
<evidence type="ECO:0000256" key="2">
    <source>
        <dbReference type="ARBA" id="ARBA00022833"/>
    </source>
</evidence>
<dbReference type="AlphaFoldDB" id="A0A0K1W0G5"/>
<keyword evidence="1" id="KW-0479">Metal-binding</keyword>
<evidence type="ECO:0000313" key="5">
    <source>
        <dbReference type="Proteomes" id="UP000067476"/>
    </source>
</evidence>
<dbReference type="PROSITE" id="PS51747">
    <property type="entry name" value="CYT_DCMP_DEAMINASES_2"/>
    <property type="match status" value="1"/>
</dbReference>
<dbReference type="Gene3D" id="3.40.140.10">
    <property type="entry name" value="Cytidine Deaminase, domain 2"/>
    <property type="match status" value="1"/>
</dbReference>
<dbReference type="InterPro" id="IPR002125">
    <property type="entry name" value="CMP_dCMP_dom"/>
</dbReference>
<dbReference type="PANTHER" id="PTHR11079:SF179">
    <property type="entry name" value="TRNA(ADENINE(34)) DEAMINASE, CHLOROPLASTIC"/>
    <property type="match status" value="1"/>
</dbReference>
<dbReference type="RefSeq" id="WP_075057775.1">
    <property type="nucleotide sequence ID" value="NZ_CP012357.1"/>
</dbReference>
<reference evidence="4 5" key="1">
    <citation type="journal article" date="2015" name="Genome Announc.">
        <title>Complete Genome Sequence of Spiroplasma litorale TN-1T (DSM 21781), a Bacterium Isolated from a Green-Eyed Horsefly (Tabanus nigrovittatus).</title>
        <authorList>
            <person name="Lo W.S."/>
            <person name="Lai Y.C."/>
            <person name="Lien Y.W."/>
            <person name="Wang T.H."/>
            <person name="Kuo C.H."/>
        </authorList>
    </citation>
    <scope>NUCLEOTIDE SEQUENCE [LARGE SCALE GENOMIC DNA]</scope>
    <source>
        <strain evidence="4 5">TN-1</strain>
    </source>
</reference>
<sequence length="142" mass="17117">MEKDIIFENLQKLIKKCNKSKDVPIAAVIIKDRIIKFKGYNTRQKKYIFNNHAEIITINKAFKKTKSKNLSEYTMYVNLKPCIMCIATLEHSNIKKVYYWLENEKCDYSRIKSTITFHKVYNKNQEEFFKQELKKFFKKLRG</sequence>
<name>A0A0K1W0G5_9MOLU</name>
<dbReference type="OrthoDB" id="9802676at2"/>
<dbReference type="InterPro" id="IPR016193">
    <property type="entry name" value="Cytidine_deaminase-like"/>
</dbReference>
<feature type="domain" description="CMP/dCMP-type deaminase" evidence="3">
    <location>
        <begin position="4"/>
        <end position="116"/>
    </location>
</feature>
<dbReference type="GO" id="GO:0052717">
    <property type="term" value="F:tRNA-specific adenosine-34 deaminase activity"/>
    <property type="evidence" value="ECO:0007669"/>
    <property type="project" value="UniProtKB-EC"/>
</dbReference>
<dbReference type="PROSITE" id="PS00903">
    <property type="entry name" value="CYT_DCMP_DEAMINASES_1"/>
    <property type="match status" value="1"/>
</dbReference>
<dbReference type="EMBL" id="CP012357">
    <property type="protein sequence ID" value="AKX33673.1"/>
    <property type="molecule type" value="Genomic_DNA"/>
</dbReference>
<dbReference type="Proteomes" id="UP000067476">
    <property type="component" value="Chromosome"/>
</dbReference>
<dbReference type="InterPro" id="IPR058535">
    <property type="entry name" value="MafB19-deam"/>
</dbReference>
<keyword evidence="5" id="KW-1185">Reference proteome</keyword>